<keyword evidence="1 4" id="KW-0547">Nucleotide-binding</keyword>
<dbReference type="InterPro" id="IPR053930">
    <property type="entry name" value="RapZ-like_N"/>
</dbReference>
<feature type="domain" description="RapZ-like N-terminal" evidence="5">
    <location>
        <begin position="1"/>
        <end position="156"/>
    </location>
</feature>
<gene>
    <name evidence="7" type="primary">rapZ</name>
    <name evidence="7" type="ORF">ACFSVL_30965</name>
</gene>
<evidence type="ECO:0000313" key="7">
    <source>
        <dbReference type="EMBL" id="MFD2471852.1"/>
    </source>
</evidence>
<dbReference type="InterPro" id="IPR005337">
    <property type="entry name" value="RapZ-like"/>
</dbReference>
<keyword evidence="8" id="KW-1185">Reference proteome</keyword>
<evidence type="ECO:0000256" key="4">
    <source>
        <dbReference type="HAMAP-Rule" id="MF_00636"/>
    </source>
</evidence>
<comment type="caution">
    <text evidence="7">The sequence shown here is derived from an EMBL/GenBank/DDBJ whole genome shotgun (WGS) entry which is preliminary data.</text>
</comment>
<evidence type="ECO:0000256" key="3">
    <source>
        <dbReference type="ARBA" id="ARBA00023134"/>
    </source>
</evidence>
<keyword evidence="2 4" id="KW-0067">ATP-binding</keyword>
<dbReference type="EMBL" id="JBHUKS010000024">
    <property type="protein sequence ID" value="MFD2471852.1"/>
    <property type="molecule type" value="Genomic_DNA"/>
</dbReference>
<dbReference type="PANTHER" id="PTHR30448:SF0">
    <property type="entry name" value="RNASE ADAPTER PROTEIN RAPZ"/>
    <property type="match status" value="1"/>
</dbReference>
<dbReference type="Pfam" id="PF22740">
    <property type="entry name" value="PapZ_C"/>
    <property type="match status" value="1"/>
</dbReference>
<feature type="binding site" evidence="4">
    <location>
        <begin position="59"/>
        <end position="62"/>
    </location>
    <ligand>
        <name>GTP</name>
        <dbReference type="ChEBI" id="CHEBI:37565"/>
    </ligand>
</feature>
<feature type="domain" description="RapZ C-terminal" evidence="6">
    <location>
        <begin position="163"/>
        <end position="282"/>
    </location>
</feature>
<keyword evidence="3 4" id="KW-0342">GTP-binding</keyword>
<proteinExistence type="inferred from homology"/>
<evidence type="ECO:0000259" key="5">
    <source>
        <dbReference type="Pfam" id="PF03668"/>
    </source>
</evidence>
<dbReference type="SUPFAM" id="SSF52540">
    <property type="entry name" value="P-loop containing nucleoside triphosphate hydrolases"/>
    <property type="match status" value="1"/>
</dbReference>
<dbReference type="Proteomes" id="UP001597483">
    <property type="component" value="Unassembled WGS sequence"/>
</dbReference>
<dbReference type="InterPro" id="IPR027417">
    <property type="entry name" value="P-loop_NTPase"/>
</dbReference>
<evidence type="ECO:0000313" key="8">
    <source>
        <dbReference type="Proteomes" id="UP001597483"/>
    </source>
</evidence>
<accession>A0ABW5HFG2</accession>
<evidence type="ECO:0000259" key="6">
    <source>
        <dbReference type="Pfam" id="PF22740"/>
    </source>
</evidence>
<evidence type="ECO:0000256" key="2">
    <source>
        <dbReference type="ARBA" id="ARBA00022840"/>
    </source>
</evidence>
<dbReference type="NCBIfam" id="NF003828">
    <property type="entry name" value="PRK05416.1"/>
    <property type="match status" value="1"/>
</dbReference>
<evidence type="ECO:0000256" key="1">
    <source>
        <dbReference type="ARBA" id="ARBA00022741"/>
    </source>
</evidence>
<feature type="binding site" evidence="4">
    <location>
        <begin position="8"/>
        <end position="15"/>
    </location>
    <ligand>
        <name>ATP</name>
        <dbReference type="ChEBI" id="CHEBI:30616"/>
    </ligand>
</feature>
<dbReference type="RefSeq" id="WP_116205180.1">
    <property type="nucleotide sequence ID" value="NZ_JBHUKS010000024.1"/>
</dbReference>
<name>A0ABW5HFG2_9PSEU</name>
<sequence>MEVAVVSGLSGAGRSTAAKCLEDLGWFVVDNLPPELIATMVELGAQARGAITKVAVVMDVRSRAFTDDLASVIKDLDARGYKPRVLFLEATDAVLVRRFESVRRGHPMQGDGRLADGITAERKLLSPLREEADLVLDTSALSVHDLRAKIEDAFGSETSTQTRVTVLSFGYKYGLPMDADLVMDVRFLPNPFWIPELREHTGLDGEVRNYVLSQEGAEEFLDRYHQLLRLIGAGYKREGKRYLTLAVGCTGGKHRSVAISEELAQRLSNEDGMAVKVVHRDLGRE</sequence>
<dbReference type="Gene3D" id="3.40.50.300">
    <property type="entry name" value="P-loop containing nucleotide triphosphate hydrolases"/>
    <property type="match status" value="1"/>
</dbReference>
<dbReference type="Pfam" id="PF03668">
    <property type="entry name" value="RapZ-like_N"/>
    <property type="match status" value="1"/>
</dbReference>
<dbReference type="PANTHER" id="PTHR30448">
    <property type="entry name" value="RNASE ADAPTER PROTEIN RAPZ"/>
    <property type="match status" value="1"/>
</dbReference>
<dbReference type="HAMAP" id="MF_00636">
    <property type="entry name" value="RapZ_like"/>
    <property type="match status" value="1"/>
</dbReference>
<protein>
    <submittedName>
        <fullName evidence="7">RNase adapter RapZ</fullName>
    </submittedName>
</protein>
<dbReference type="InterPro" id="IPR053931">
    <property type="entry name" value="RapZ_C"/>
</dbReference>
<organism evidence="7 8">
    <name type="scientific">Amycolatopsis silviterrae</name>
    <dbReference type="NCBI Taxonomy" id="1656914"/>
    <lineage>
        <taxon>Bacteria</taxon>
        <taxon>Bacillati</taxon>
        <taxon>Actinomycetota</taxon>
        <taxon>Actinomycetes</taxon>
        <taxon>Pseudonocardiales</taxon>
        <taxon>Pseudonocardiaceae</taxon>
        <taxon>Amycolatopsis</taxon>
    </lineage>
</organism>
<reference evidence="8" key="1">
    <citation type="journal article" date="2019" name="Int. J. Syst. Evol. Microbiol.">
        <title>The Global Catalogue of Microorganisms (GCM) 10K type strain sequencing project: providing services to taxonomists for standard genome sequencing and annotation.</title>
        <authorList>
            <consortium name="The Broad Institute Genomics Platform"/>
            <consortium name="The Broad Institute Genome Sequencing Center for Infectious Disease"/>
            <person name="Wu L."/>
            <person name="Ma J."/>
        </authorList>
    </citation>
    <scope>NUCLEOTIDE SEQUENCE [LARGE SCALE GENOMIC DNA]</scope>
    <source>
        <strain evidence="8">CGMCC 4.7641</strain>
    </source>
</reference>
<dbReference type="PIRSF" id="PIRSF005052">
    <property type="entry name" value="P-loopkin"/>
    <property type="match status" value="1"/>
</dbReference>